<dbReference type="EMBL" id="CAIJDE010000049">
    <property type="protein sequence ID" value="CAC9975553.1"/>
    <property type="molecule type" value="Genomic_DNA"/>
</dbReference>
<keyword evidence="3" id="KW-1185">Reference proteome</keyword>
<accession>A0A9N8J513</accession>
<evidence type="ECO:0000256" key="1">
    <source>
        <dbReference type="SAM" id="SignalP"/>
    </source>
</evidence>
<protein>
    <submittedName>
        <fullName evidence="2">Uncharacterized protein</fullName>
    </submittedName>
</protein>
<reference evidence="2 3" key="1">
    <citation type="submission" date="2020-06" db="EMBL/GenBank/DDBJ databases">
        <authorList>
            <person name="Criscuolo A."/>
        </authorList>
    </citation>
    <scope>NUCLEOTIDE SEQUENCE [LARGE SCALE GENOMIC DNA]</scope>
    <source>
        <strain evidence="2">PXU-55</strain>
    </source>
</reference>
<comment type="caution">
    <text evidence="2">The sequence shown here is derived from an EMBL/GenBank/DDBJ whole genome shotgun (WGS) entry which is preliminary data.</text>
</comment>
<evidence type="ECO:0000313" key="2">
    <source>
        <dbReference type="EMBL" id="CAC9975553.1"/>
    </source>
</evidence>
<feature type="chain" id="PRO_5040469782" evidence="1">
    <location>
        <begin position="21"/>
        <end position="78"/>
    </location>
</feature>
<sequence>MKCYCYFLSLSFLIFNSCLKADCESLFEKRKNDDFLIVVQEIPNTGGYRFNIKGINPTTGKKIEYKNDGWSEYNNLFQ</sequence>
<gene>
    <name evidence="2" type="ORF">FLAPXU55_03267</name>
</gene>
<proteinExistence type="predicted"/>
<keyword evidence="1" id="KW-0732">Signal</keyword>
<feature type="signal peptide" evidence="1">
    <location>
        <begin position="1"/>
        <end position="20"/>
    </location>
</feature>
<name>A0A9N8J513_9FLAO</name>
<evidence type="ECO:0000313" key="3">
    <source>
        <dbReference type="Proteomes" id="UP000533639"/>
    </source>
</evidence>
<dbReference type="Proteomes" id="UP000533639">
    <property type="component" value="Unassembled WGS sequence"/>
</dbReference>
<organism evidence="2 3">
    <name type="scientific">Flavobacterium panici</name>
    <dbReference type="NCBI Taxonomy" id="2654843"/>
    <lineage>
        <taxon>Bacteria</taxon>
        <taxon>Pseudomonadati</taxon>
        <taxon>Bacteroidota</taxon>
        <taxon>Flavobacteriia</taxon>
        <taxon>Flavobacteriales</taxon>
        <taxon>Flavobacteriaceae</taxon>
        <taxon>Flavobacterium</taxon>
    </lineage>
</organism>
<dbReference type="AlphaFoldDB" id="A0A9N8J513"/>